<evidence type="ECO:0000313" key="2">
    <source>
        <dbReference type="EMBL" id="CAD6254466.1"/>
    </source>
</evidence>
<dbReference type="OrthoDB" id="1936937at2759"/>
<protein>
    <submittedName>
        <fullName evidence="2">Uncharacterized protein</fullName>
    </submittedName>
</protein>
<name>A0A811Q8B5_9POAL</name>
<comment type="caution">
    <text evidence="2">The sequence shown here is derived from an EMBL/GenBank/DDBJ whole genome shotgun (WGS) entry which is preliminary data.</text>
</comment>
<dbReference type="PANTHER" id="PTHR31170:SF25">
    <property type="entry name" value="BNAA09G04570D PROTEIN"/>
    <property type="match status" value="1"/>
</dbReference>
<dbReference type="Pfam" id="PF03140">
    <property type="entry name" value="DUF247"/>
    <property type="match status" value="1"/>
</dbReference>
<keyword evidence="3" id="KW-1185">Reference proteome</keyword>
<reference evidence="2" key="1">
    <citation type="submission" date="2020-10" db="EMBL/GenBank/DDBJ databases">
        <authorList>
            <person name="Han B."/>
            <person name="Lu T."/>
            <person name="Zhao Q."/>
            <person name="Huang X."/>
            <person name="Zhao Y."/>
        </authorList>
    </citation>
    <scope>NUCLEOTIDE SEQUENCE</scope>
</reference>
<keyword evidence="1" id="KW-0472">Membrane</keyword>
<dbReference type="AlphaFoldDB" id="A0A811Q8B5"/>
<organism evidence="2 3">
    <name type="scientific">Miscanthus lutarioriparius</name>
    <dbReference type="NCBI Taxonomy" id="422564"/>
    <lineage>
        <taxon>Eukaryota</taxon>
        <taxon>Viridiplantae</taxon>
        <taxon>Streptophyta</taxon>
        <taxon>Embryophyta</taxon>
        <taxon>Tracheophyta</taxon>
        <taxon>Spermatophyta</taxon>
        <taxon>Magnoliopsida</taxon>
        <taxon>Liliopsida</taxon>
        <taxon>Poales</taxon>
        <taxon>Poaceae</taxon>
        <taxon>PACMAD clade</taxon>
        <taxon>Panicoideae</taxon>
        <taxon>Andropogonodae</taxon>
        <taxon>Andropogoneae</taxon>
        <taxon>Saccharinae</taxon>
        <taxon>Miscanthus</taxon>
    </lineage>
</organism>
<feature type="transmembrane region" description="Helical" evidence="1">
    <location>
        <begin position="209"/>
        <end position="236"/>
    </location>
</feature>
<evidence type="ECO:0000256" key="1">
    <source>
        <dbReference type="SAM" id="Phobius"/>
    </source>
</evidence>
<keyword evidence="1" id="KW-0812">Transmembrane</keyword>
<dbReference type="InterPro" id="IPR004158">
    <property type="entry name" value="DUF247_pln"/>
</dbReference>
<evidence type="ECO:0000313" key="3">
    <source>
        <dbReference type="Proteomes" id="UP000604825"/>
    </source>
</evidence>
<proteinExistence type="predicted"/>
<keyword evidence="1" id="KW-1133">Transmembrane helix</keyword>
<gene>
    <name evidence="2" type="ORF">NCGR_LOCUS38070</name>
</gene>
<sequence>MLLDGCFILHRLLKYAHIAKREEALEVKASTAKDEEEEDDDWTQVQDATVELSEWMPCATELEEAGVKIRARQGASSFLDVGFDAGFLEIPMLQLYDYSEQLLRNLIAFEQTYPLTPGHVTAYAMLMDCLVASSEDMRLLQLRGVLMNQMNGVRDKDQTGFFSRLCHGVHIAADRNYLGGVIAEVNKYQQARWPRWRAALVRNYFSNPWVATSLAAAVFLLALAIMQTFFAAYSYFKPPH</sequence>
<dbReference type="Proteomes" id="UP000604825">
    <property type="component" value="Unassembled WGS sequence"/>
</dbReference>
<dbReference type="EMBL" id="CAJGYO010000009">
    <property type="protein sequence ID" value="CAD6254466.1"/>
    <property type="molecule type" value="Genomic_DNA"/>
</dbReference>
<dbReference type="PANTHER" id="PTHR31170">
    <property type="entry name" value="BNAC04G53230D PROTEIN"/>
    <property type="match status" value="1"/>
</dbReference>
<accession>A0A811Q8B5</accession>